<dbReference type="SUPFAM" id="SSF52540">
    <property type="entry name" value="P-loop containing nucleoside triphosphate hydrolases"/>
    <property type="match status" value="1"/>
</dbReference>
<dbReference type="GeneID" id="111110393"/>
<evidence type="ECO:0000313" key="4">
    <source>
        <dbReference type="Proteomes" id="UP000694844"/>
    </source>
</evidence>
<proteinExistence type="predicted"/>
<dbReference type="RefSeq" id="XP_022302583.1">
    <property type="nucleotide sequence ID" value="XM_022446875.1"/>
</dbReference>
<accession>A0A8B8BH41</accession>
<dbReference type="InterPro" id="IPR041249">
    <property type="entry name" value="HEPN_DZIP3"/>
</dbReference>
<dbReference type="InterPro" id="IPR027417">
    <property type="entry name" value="P-loop_NTPase"/>
</dbReference>
<feature type="coiled-coil region" evidence="1">
    <location>
        <begin position="186"/>
        <end position="241"/>
    </location>
</feature>
<evidence type="ECO:0000313" key="6">
    <source>
        <dbReference type="RefSeq" id="XP_022302583.1"/>
    </source>
</evidence>
<dbReference type="RefSeq" id="XP_022302582.1">
    <property type="nucleotide sequence ID" value="XM_022446874.1"/>
</dbReference>
<keyword evidence="1" id="KW-0175">Coiled coil</keyword>
<evidence type="ECO:0000259" key="2">
    <source>
        <dbReference type="Pfam" id="PF18738"/>
    </source>
</evidence>
<gene>
    <name evidence="5 6" type="primary">LOC111110393</name>
</gene>
<name>A0A8B8BH41_CRAVI</name>
<dbReference type="Proteomes" id="UP000694844">
    <property type="component" value="Chromosome 8"/>
</dbReference>
<feature type="domain" description="DZIP3-like HEPN" evidence="2">
    <location>
        <begin position="57"/>
        <end position="185"/>
    </location>
</feature>
<evidence type="ECO:0000313" key="5">
    <source>
        <dbReference type="RefSeq" id="XP_022302582.1"/>
    </source>
</evidence>
<evidence type="ECO:0000256" key="1">
    <source>
        <dbReference type="SAM" id="Coils"/>
    </source>
</evidence>
<dbReference type="KEGG" id="cvn:111110393"/>
<reference evidence="5 6" key="1">
    <citation type="submission" date="2025-04" db="UniProtKB">
        <authorList>
            <consortium name="RefSeq"/>
        </authorList>
    </citation>
    <scope>IDENTIFICATION</scope>
    <source>
        <tissue evidence="5 6">Whole sample</tissue>
    </source>
</reference>
<protein>
    <submittedName>
        <fullName evidence="5 6">Uncharacterized protein LOC111110393 isoform X1</fullName>
    </submittedName>
</protein>
<dbReference type="AlphaFoldDB" id="A0A8B8BH41"/>
<keyword evidence="4" id="KW-1185">Reference proteome</keyword>
<sequence>MASTSYAATEEMTNINRVARVLMCPCTDQLRDLLRFYIPPASFLFVIQGEKSRLWPLLKKPQRELLYPTPGVYSGNCDDMDISLLYILLRNVCTIQIQAHNRGWGNTPDSADRSVSANIERLRLARNQCGHSLGGMCYTEFNQIWSEIKAAVVDLDKALGNGKKYQEIVDLIQNDTMDPVRDKHYRDQLHEQMKEIEKVMEEVNNLKKKTEENDQQVKEKIQKLESSQEGVNERMMVMENRNIPPNIKEQHTALLKPWQKDDEPFHEIQNFPNILEKVKMQAITTIIGSPGSGKTAMAHHLSFRLQMEFEIVPVDEISEIKQYGQMTCKQLFILDDVIGVFGVEYEKLTKIEKYKGSIFNVLGERSKILFTCRKAVYNEASNLNSFVLNEEYIVDLEDSINCLNAEDRKQILNNHCKQYDITLRPEELPNFSSTAESIMYPLLCKLFCSIPEYRAIGREFFEHPYICIREKMKDLKGHNKIQYASLVLCMLCENKITESMITENDSRFMAIKERVFRNCRVTGWNTEIMDALDFMINTFTIRTNEGYSLIHDSVYEVLASDYGNKHPEDMLEYMGSRFVANKFSIEDIKDPRDLRIKIDRRYYHAFAARLYLDLKSLESDGRHGTAVNVPFIRDVDYRKRNRHGRFPAEEILLRHYGPDIYNSNFRKIPDATKELMAIKIVISETQKRNQQAFADSQLEHRDKSNKTE</sequence>
<dbReference type="Pfam" id="PF20720">
    <property type="entry name" value="nSTAND3"/>
    <property type="match status" value="1"/>
</dbReference>
<organism evidence="4 6">
    <name type="scientific">Crassostrea virginica</name>
    <name type="common">Eastern oyster</name>
    <dbReference type="NCBI Taxonomy" id="6565"/>
    <lineage>
        <taxon>Eukaryota</taxon>
        <taxon>Metazoa</taxon>
        <taxon>Spiralia</taxon>
        <taxon>Lophotrochozoa</taxon>
        <taxon>Mollusca</taxon>
        <taxon>Bivalvia</taxon>
        <taxon>Autobranchia</taxon>
        <taxon>Pteriomorphia</taxon>
        <taxon>Ostreida</taxon>
        <taxon>Ostreoidea</taxon>
        <taxon>Ostreidae</taxon>
        <taxon>Crassostrea</taxon>
    </lineage>
</organism>
<feature type="domain" description="Novel STAND NTPase 3" evidence="3">
    <location>
        <begin position="265"/>
        <end position="417"/>
    </location>
</feature>
<evidence type="ECO:0000259" key="3">
    <source>
        <dbReference type="Pfam" id="PF20720"/>
    </source>
</evidence>
<dbReference type="Pfam" id="PF18738">
    <property type="entry name" value="HEPN_DZIP3"/>
    <property type="match status" value="1"/>
</dbReference>
<dbReference type="InterPro" id="IPR049050">
    <property type="entry name" value="nSTAND3"/>
</dbReference>
<dbReference type="OrthoDB" id="5964200at2759"/>